<keyword evidence="3" id="KW-0902">Two-component regulatory system</keyword>
<protein>
    <recommendedName>
        <fullName evidence="9">OmpR/PhoB-type domain-containing protein</fullName>
    </recommendedName>
</protein>
<dbReference type="PANTHER" id="PTHR48111:SF22">
    <property type="entry name" value="REGULATOR OF RPOS"/>
    <property type="match status" value="1"/>
</dbReference>
<evidence type="ECO:0000256" key="4">
    <source>
        <dbReference type="ARBA" id="ARBA00023015"/>
    </source>
</evidence>
<keyword evidence="2" id="KW-0597">Phosphoprotein</keyword>
<dbReference type="SMART" id="SM00862">
    <property type="entry name" value="Trans_reg_C"/>
    <property type="match status" value="1"/>
</dbReference>
<evidence type="ECO:0000259" key="9">
    <source>
        <dbReference type="PROSITE" id="PS51755"/>
    </source>
</evidence>
<evidence type="ECO:0000256" key="5">
    <source>
        <dbReference type="ARBA" id="ARBA00023125"/>
    </source>
</evidence>
<dbReference type="PANTHER" id="PTHR48111">
    <property type="entry name" value="REGULATOR OF RPOS"/>
    <property type="match status" value="1"/>
</dbReference>
<evidence type="ECO:0000313" key="11">
    <source>
        <dbReference type="Proteomes" id="UP001500236"/>
    </source>
</evidence>
<feature type="region of interest" description="Disordered" evidence="8">
    <location>
        <begin position="264"/>
        <end position="311"/>
    </location>
</feature>
<keyword evidence="11" id="KW-1185">Reference proteome</keyword>
<sequence length="311" mass="34400">MRGAADMRAASTPSDRRTEDAVEAEREEAPVCEGADAPEPHISSPVLILAGPSPAVSELTQRLRGLDVKVLHAPTPDSARHLITEEQPQLLVVDARSSRRIPGVEETVPELRRLMEDAAALVWFDADVEFAAVTALCEPVDDHMASRIDVEESLRRLHFLTGRLPERREGERLVVGDLQMDTAARTVRRGEKDIDLSDTEFRLLRLLMRHARTVLPKTEILQQVWEYEFAGQANIVELYISYVRKKIEADMPRMIHTVRGAGYVLRPADPPRPVDGPSDGPPDGEARDEVGGDAQDDGPPARTSDPGTADY</sequence>
<keyword evidence="5 7" id="KW-0238">DNA-binding</keyword>
<dbReference type="Proteomes" id="UP001500236">
    <property type="component" value="Unassembled WGS sequence"/>
</dbReference>
<dbReference type="InterPro" id="IPR001867">
    <property type="entry name" value="OmpR/PhoB-type_DNA-bd"/>
</dbReference>
<feature type="DNA-binding region" description="OmpR/PhoB-type" evidence="7">
    <location>
        <begin position="170"/>
        <end position="267"/>
    </location>
</feature>
<dbReference type="PROSITE" id="PS51755">
    <property type="entry name" value="OMPR_PHOB"/>
    <property type="match status" value="1"/>
</dbReference>
<reference evidence="11" key="1">
    <citation type="journal article" date="2019" name="Int. J. Syst. Evol. Microbiol.">
        <title>The Global Catalogue of Microorganisms (GCM) 10K type strain sequencing project: providing services to taxonomists for standard genome sequencing and annotation.</title>
        <authorList>
            <consortium name="The Broad Institute Genomics Platform"/>
            <consortium name="The Broad Institute Genome Sequencing Center for Infectious Disease"/>
            <person name="Wu L."/>
            <person name="Ma J."/>
        </authorList>
    </citation>
    <scope>NUCLEOTIDE SEQUENCE [LARGE SCALE GENOMIC DNA]</scope>
    <source>
        <strain evidence="11">JCM 14309</strain>
    </source>
</reference>
<evidence type="ECO:0000313" key="10">
    <source>
        <dbReference type="EMBL" id="GAA3070824.1"/>
    </source>
</evidence>
<keyword evidence="6" id="KW-0804">Transcription</keyword>
<accession>A0ABP6M0P1</accession>
<dbReference type="InterPro" id="IPR036388">
    <property type="entry name" value="WH-like_DNA-bd_sf"/>
</dbReference>
<feature type="domain" description="OmpR/PhoB-type" evidence="9">
    <location>
        <begin position="170"/>
        <end position="267"/>
    </location>
</feature>
<gene>
    <name evidence="10" type="ORF">GCM10010529_23850</name>
</gene>
<name>A0ABP6M0P1_9MICC</name>
<dbReference type="EMBL" id="BAAAVT010000016">
    <property type="protein sequence ID" value="GAA3070824.1"/>
    <property type="molecule type" value="Genomic_DNA"/>
</dbReference>
<comment type="caution">
    <text evidence="10">The sequence shown here is derived from an EMBL/GenBank/DDBJ whole genome shotgun (WGS) entry which is preliminary data.</text>
</comment>
<dbReference type="InterPro" id="IPR016032">
    <property type="entry name" value="Sig_transdc_resp-reg_C-effctor"/>
</dbReference>
<evidence type="ECO:0000256" key="6">
    <source>
        <dbReference type="ARBA" id="ARBA00023163"/>
    </source>
</evidence>
<feature type="region of interest" description="Disordered" evidence="8">
    <location>
        <begin position="1"/>
        <end position="39"/>
    </location>
</feature>
<evidence type="ECO:0000256" key="3">
    <source>
        <dbReference type="ARBA" id="ARBA00023012"/>
    </source>
</evidence>
<feature type="compositionally biased region" description="Basic and acidic residues" evidence="8">
    <location>
        <begin position="14"/>
        <end position="29"/>
    </location>
</feature>
<evidence type="ECO:0000256" key="7">
    <source>
        <dbReference type="PROSITE-ProRule" id="PRU01091"/>
    </source>
</evidence>
<dbReference type="SUPFAM" id="SSF46894">
    <property type="entry name" value="C-terminal effector domain of the bipartite response regulators"/>
    <property type="match status" value="1"/>
</dbReference>
<organism evidence="10 11">
    <name type="scientific">Nesterenkonia aethiopica</name>
    <dbReference type="NCBI Taxonomy" id="269144"/>
    <lineage>
        <taxon>Bacteria</taxon>
        <taxon>Bacillati</taxon>
        <taxon>Actinomycetota</taxon>
        <taxon>Actinomycetes</taxon>
        <taxon>Micrococcales</taxon>
        <taxon>Micrococcaceae</taxon>
        <taxon>Nesterenkonia</taxon>
    </lineage>
</organism>
<dbReference type="Gene3D" id="1.10.10.10">
    <property type="entry name" value="Winged helix-like DNA-binding domain superfamily/Winged helix DNA-binding domain"/>
    <property type="match status" value="1"/>
</dbReference>
<dbReference type="CDD" id="cd00383">
    <property type="entry name" value="trans_reg_C"/>
    <property type="match status" value="1"/>
</dbReference>
<dbReference type="Pfam" id="PF00486">
    <property type="entry name" value="Trans_reg_C"/>
    <property type="match status" value="1"/>
</dbReference>
<keyword evidence="4" id="KW-0805">Transcription regulation</keyword>
<evidence type="ECO:0000256" key="2">
    <source>
        <dbReference type="ARBA" id="ARBA00022553"/>
    </source>
</evidence>
<evidence type="ECO:0000256" key="8">
    <source>
        <dbReference type="SAM" id="MobiDB-lite"/>
    </source>
</evidence>
<comment type="subcellular location">
    <subcellularLocation>
        <location evidence="1">Cytoplasm</location>
    </subcellularLocation>
</comment>
<evidence type="ECO:0000256" key="1">
    <source>
        <dbReference type="ARBA" id="ARBA00004496"/>
    </source>
</evidence>
<proteinExistence type="predicted"/>
<dbReference type="InterPro" id="IPR039420">
    <property type="entry name" value="WalR-like"/>
</dbReference>